<evidence type="ECO:0000313" key="1">
    <source>
        <dbReference type="EMBL" id="KAI5684074.1"/>
    </source>
</evidence>
<sequence>MVVSVAAETELSPPHHPYIQTVEMILLPANAFHHYLSLHIQTRTPQIPIKTHQQQIISKKLTHRSRKMPSEIAIDLPFKSFFNCISSCFRHHSSTAIASEESIGVDSSSPAQKQTCSIIGTNFSGDSESCCCPICLMEFDESKKILPNCGHVFHKECIDKWIPSLSLNCPICRVEDVVDEKMIGKTGHRVRNELLDPFEALALQFQFSCGSAAVPRFSSCIN</sequence>
<evidence type="ECO:0000313" key="2">
    <source>
        <dbReference type="Proteomes" id="UP001060085"/>
    </source>
</evidence>
<gene>
    <name evidence="1" type="ORF">M9H77_05302</name>
</gene>
<organism evidence="1 2">
    <name type="scientific">Catharanthus roseus</name>
    <name type="common">Madagascar periwinkle</name>
    <name type="synonym">Vinca rosea</name>
    <dbReference type="NCBI Taxonomy" id="4058"/>
    <lineage>
        <taxon>Eukaryota</taxon>
        <taxon>Viridiplantae</taxon>
        <taxon>Streptophyta</taxon>
        <taxon>Embryophyta</taxon>
        <taxon>Tracheophyta</taxon>
        <taxon>Spermatophyta</taxon>
        <taxon>Magnoliopsida</taxon>
        <taxon>eudicotyledons</taxon>
        <taxon>Gunneridae</taxon>
        <taxon>Pentapetalae</taxon>
        <taxon>asterids</taxon>
        <taxon>lamiids</taxon>
        <taxon>Gentianales</taxon>
        <taxon>Apocynaceae</taxon>
        <taxon>Rauvolfioideae</taxon>
        <taxon>Vinceae</taxon>
        <taxon>Catharanthinae</taxon>
        <taxon>Catharanthus</taxon>
    </lineage>
</organism>
<name>A0ACC0CGY8_CATRO</name>
<accession>A0ACC0CGY8</accession>
<keyword evidence="2" id="KW-1185">Reference proteome</keyword>
<protein>
    <submittedName>
        <fullName evidence="1">Uncharacterized protein</fullName>
    </submittedName>
</protein>
<proteinExistence type="predicted"/>
<comment type="caution">
    <text evidence="1">The sequence shown here is derived from an EMBL/GenBank/DDBJ whole genome shotgun (WGS) entry which is preliminary data.</text>
</comment>
<dbReference type="EMBL" id="CM044701">
    <property type="protein sequence ID" value="KAI5684074.1"/>
    <property type="molecule type" value="Genomic_DNA"/>
</dbReference>
<dbReference type="Proteomes" id="UP001060085">
    <property type="component" value="Linkage Group LG01"/>
</dbReference>
<reference evidence="2" key="1">
    <citation type="journal article" date="2023" name="Nat. Plants">
        <title>Single-cell RNA sequencing provides a high-resolution roadmap for understanding the multicellular compartmentation of specialized metabolism.</title>
        <authorList>
            <person name="Sun S."/>
            <person name="Shen X."/>
            <person name="Li Y."/>
            <person name="Li Y."/>
            <person name="Wang S."/>
            <person name="Li R."/>
            <person name="Zhang H."/>
            <person name="Shen G."/>
            <person name="Guo B."/>
            <person name="Wei J."/>
            <person name="Xu J."/>
            <person name="St-Pierre B."/>
            <person name="Chen S."/>
            <person name="Sun C."/>
        </authorList>
    </citation>
    <scope>NUCLEOTIDE SEQUENCE [LARGE SCALE GENOMIC DNA]</scope>
</reference>